<comment type="caution">
    <text evidence="2">The sequence shown here is derived from an EMBL/GenBank/DDBJ whole genome shotgun (WGS) entry which is preliminary data.</text>
</comment>
<dbReference type="EMBL" id="VSSQ01137166">
    <property type="protein sequence ID" value="MPN61068.1"/>
    <property type="molecule type" value="Genomic_DNA"/>
</dbReference>
<feature type="transmembrane region" description="Helical" evidence="1">
    <location>
        <begin position="95"/>
        <end position="115"/>
    </location>
</feature>
<name>A0A645JBK6_9ZZZZ</name>
<organism evidence="2">
    <name type="scientific">bioreactor metagenome</name>
    <dbReference type="NCBI Taxonomy" id="1076179"/>
    <lineage>
        <taxon>unclassified sequences</taxon>
        <taxon>metagenomes</taxon>
        <taxon>ecological metagenomes</taxon>
    </lineage>
</organism>
<dbReference type="Pfam" id="PF04286">
    <property type="entry name" value="DUF445"/>
    <property type="match status" value="1"/>
</dbReference>
<proteinExistence type="predicted"/>
<keyword evidence="1" id="KW-0812">Transmembrane</keyword>
<evidence type="ECO:0008006" key="3">
    <source>
        <dbReference type="Google" id="ProtNLM"/>
    </source>
</evidence>
<gene>
    <name evidence="2" type="ORF">SDC9_208802</name>
</gene>
<evidence type="ECO:0000313" key="2">
    <source>
        <dbReference type="EMBL" id="MPN61068.1"/>
    </source>
</evidence>
<keyword evidence="1" id="KW-1133">Transmembrane helix</keyword>
<reference evidence="2" key="1">
    <citation type="submission" date="2019-08" db="EMBL/GenBank/DDBJ databases">
        <authorList>
            <person name="Kucharzyk K."/>
            <person name="Murdoch R.W."/>
            <person name="Higgins S."/>
            <person name="Loffler F."/>
        </authorList>
    </citation>
    <scope>NUCLEOTIDE SEQUENCE</scope>
</reference>
<dbReference type="AlphaFoldDB" id="A0A645JBK6"/>
<dbReference type="InterPro" id="IPR007383">
    <property type="entry name" value="DUF445"/>
</dbReference>
<protein>
    <recommendedName>
        <fullName evidence="3">DUF445 domain-containing protein</fullName>
    </recommendedName>
</protein>
<keyword evidence="1" id="KW-0472">Membrane</keyword>
<evidence type="ECO:0000256" key="1">
    <source>
        <dbReference type="SAM" id="Phobius"/>
    </source>
</evidence>
<sequence>MTEARRKLNVFLASYLHETLPALAGEVIESTSLWNWVESVLLPEIQPKLEYFIREHGRDQIVSRLQLSRRVTEAVEKQDVEEFHKMITSIAAEHLGAIQVLGYLLGAIVGTAQLFL</sequence>
<accession>A0A645JBK6</accession>